<dbReference type="PANTHER" id="PTHR34039">
    <property type="entry name" value="UPF0102 PROTEIN YRAN"/>
    <property type="match status" value="1"/>
</dbReference>
<feature type="compositionally biased region" description="Low complexity" evidence="3">
    <location>
        <begin position="20"/>
        <end position="32"/>
    </location>
</feature>
<feature type="compositionally biased region" description="Pro residues" evidence="3">
    <location>
        <begin position="9"/>
        <end position="19"/>
    </location>
</feature>
<dbReference type="InterPro" id="IPR003509">
    <property type="entry name" value="UPF0102_YraN-like"/>
</dbReference>
<proteinExistence type="inferred from homology"/>
<comment type="caution">
    <text evidence="4">The sequence shown here is derived from an EMBL/GenBank/DDBJ whole genome shotgun (WGS) entry which is preliminary data.</text>
</comment>
<dbReference type="RefSeq" id="WP_179518645.1">
    <property type="nucleotide sequence ID" value="NZ_JACCAC010000001.1"/>
</dbReference>
<accession>A0A7Y9UMQ7</accession>
<evidence type="ECO:0000313" key="5">
    <source>
        <dbReference type="Proteomes" id="UP000544110"/>
    </source>
</evidence>
<dbReference type="InterPro" id="IPR011856">
    <property type="entry name" value="tRNA_endonuc-like_dom_sf"/>
</dbReference>
<dbReference type="Proteomes" id="UP000544110">
    <property type="component" value="Unassembled WGS sequence"/>
</dbReference>
<feature type="compositionally biased region" description="Pro residues" evidence="3">
    <location>
        <begin position="33"/>
        <end position="45"/>
    </location>
</feature>
<dbReference type="SUPFAM" id="SSF52980">
    <property type="entry name" value="Restriction endonuclease-like"/>
    <property type="match status" value="1"/>
</dbReference>
<dbReference type="AlphaFoldDB" id="A0A7Y9UMQ7"/>
<dbReference type="NCBIfam" id="NF009154">
    <property type="entry name" value="PRK12497.3-3"/>
    <property type="match status" value="1"/>
</dbReference>
<organism evidence="4 5">
    <name type="scientific">Nocardioides perillae</name>
    <dbReference type="NCBI Taxonomy" id="1119534"/>
    <lineage>
        <taxon>Bacteria</taxon>
        <taxon>Bacillati</taxon>
        <taxon>Actinomycetota</taxon>
        <taxon>Actinomycetes</taxon>
        <taxon>Propionibacteriales</taxon>
        <taxon>Nocardioidaceae</taxon>
        <taxon>Nocardioides</taxon>
    </lineage>
</organism>
<dbReference type="PANTHER" id="PTHR34039:SF1">
    <property type="entry name" value="UPF0102 PROTEIN YRAN"/>
    <property type="match status" value="1"/>
</dbReference>
<dbReference type="GO" id="GO:0003676">
    <property type="term" value="F:nucleic acid binding"/>
    <property type="evidence" value="ECO:0007669"/>
    <property type="project" value="InterPro"/>
</dbReference>
<name>A0A7Y9UMQ7_9ACTN</name>
<dbReference type="NCBIfam" id="NF009150">
    <property type="entry name" value="PRK12497.1-3"/>
    <property type="match status" value="1"/>
</dbReference>
<comment type="similarity">
    <text evidence="1 2">Belongs to the UPF0102 family.</text>
</comment>
<dbReference type="Pfam" id="PF02021">
    <property type="entry name" value="UPF0102"/>
    <property type="match status" value="1"/>
</dbReference>
<dbReference type="InterPro" id="IPR011335">
    <property type="entry name" value="Restrct_endonuc-II-like"/>
</dbReference>
<evidence type="ECO:0000313" key="4">
    <source>
        <dbReference type="EMBL" id="NYG56382.1"/>
    </source>
</evidence>
<feature type="region of interest" description="Disordered" evidence="3">
    <location>
        <begin position="1"/>
        <end position="79"/>
    </location>
</feature>
<dbReference type="CDD" id="cd20736">
    <property type="entry name" value="PoNe_Nuclease"/>
    <property type="match status" value="1"/>
</dbReference>
<gene>
    <name evidence="4" type="ORF">BJ989_002686</name>
</gene>
<feature type="compositionally biased region" description="Low complexity" evidence="3">
    <location>
        <begin position="54"/>
        <end position="75"/>
    </location>
</feature>
<evidence type="ECO:0000256" key="2">
    <source>
        <dbReference type="HAMAP-Rule" id="MF_00048"/>
    </source>
</evidence>
<protein>
    <recommendedName>
        <fullName evidence="2">UPF0102 protein BJ989_002686</fullName>
    </recommendedName>
</protein>
<evidence type="ECO:0000256" key="1">
    <source>
        <dbReference type="ARBA" id="ARBA00006738"/>
    </source>
</evidence>
<dbReference type="Gene3D" id="3.40.1350.10">
    <property type="match status" value="1"/>
</dbReference>
<dbReference type="HAMAP" id="MF_00048">
    <property type="entry name" value="UPF0102"/>
    <property type="match status" value="1"/>
</dbReference>
<dbReference type="EMBL" id="JACCAC010000001">
    <property type="protein sequence ID" value="NYG56382.1"/>
    <property type="molecule type" value="Genomic_DNA"/>
</dbReference>
<reference evidence="4 5" key="1">
    <citation type="submission" date="2020-07" db="EMBL/GenBank/DDBJ databases">
        <title>Sequencing the genomes of 1000 actinobacteria strains.</title>
        <authorList>
            <person name="Klenk H.-P."/>
        </authorList>
    </citation>
    <scope>NUCLEOTIDE SEQUENCE [LARGE SCALE GENOMIC DNA]</scope>
    <source>
        <strain evidence="4 5">DSM 24552</strain>
    </source>
</reference>
<sequence>MTTTSTTAPPTPEPSPTPGAVPAAAPESGSDPGPAPGPAPSPSPEPEPEPEPGDGPTPAAAPASAPAAESPPSGDTAARRTALGRYGEDVAARHLVAQGLVLLERNWRCEAGELDLVLREGDDLVVAEVKTRSSDAFGTPHEAVSDAKLARLRRLGAAWLAAHPAAHPRGVRLDLVAVHLRRRGAAEVEHVRGIG</sequence>
<keyword evidence="5" id="KW-1185">Reference proteome</keyword>
<evidence type="ECO:0000256" key="3">
    <source>
        <dbReference type="SAM" id="MobiDB-lite"/>
    </source>
</evidence>